<evidence type="ECO:0000256" key="3">
    <source>
        <dbReference type="ARBA" id="ARBA00023125"/>
    </source>
</evidence>
<evidence type="ECO:0000313" key="7">
    <source>
        <dbReference type="Proteomes" id="UP001449225"/>
    </source>
</evidence>
<proteinExistence type="inferred from homology"/>
<dbReference type="InterPro" id="IPR005119">
    <property type="entry name" value="LysR_subst-bd"/>
</dbReference>
<protein>
    <submittedName>
        <fullName evidence="6">LysR family transcriptional regulator</fullName>
    </submittedName>
</protein>
<sequence length="299" mass="34084">MDFHNLYLFVKVVDRGSYIAAAKELNMPSSTLSRRIQQLEEQLGYQLLYRSSRQLSMTEAGALFYRRCQPLYEELSDATQGLEGELTSPQGNLKITAPVSLANELLNAWFFEFMERYPKINIDLLLSNSNIALKEEGIDIAFRIGEIHIADWVSRFLFTSRFSLCASPCLIERLDHPTTISELNNYPLILSRRSPIWRFTDRHGNAFNFTGEARLIFDELQGAAEAVEAGIGVACLPDYIVGEALTTGRLITLLPEYEPTGREVNMVYPHRQYLPTKVRLFIDFILAKTEEERKVMAAT</sequence>
<keyword evidence="7" id="KW-1185">Reference proteome</keyword>
<reference evidence="6 7" key="1">
    <citation type="submission" date="2024-03" db="EMBL/GenBank/DDBJ databases">
        <title>Community enrichment and isolation of bacterial strains for fucoidan degradation.</title>
        <authorList>
            <person name="Sichert A."/>
        </authorList>
    </citation>
    <scope>NUCLEOTIDE SEQUENCE [LARGE SCALE GENOMIC DNA]</scope>
    <source>
        <strain evidence="6 7">AS76</strain>
    </source>
</reference>
<evidence type="ECO:0000256" key="4">
    <source>
        <dbReference type="ARBA" id="ARBA00023163"/>
    </source>
</evidence>
<dbReference type="Gene3D" id="3.40.190.290">
    <property type="match status" value="1"/>
</dbReference>
<dbReference type="Pfam" id="PF03466">
    <property type="entry name" value="LysR_substrate"/>
    <property type="match status" value="1"/>
</dbReference>
<dbReference type="Proteomes" id="UP001449225">
    <property type="component" value="Unassembled WGS sequence"/>
</dbReference>
<dbReference type="PANTHER" id="PTHR30537">
    <property type="entry name" value="HTH-TYPE TRANSCRIPTIONAL REGULATOR"/>
    <property type="match status" value="1"/>
</dbReference>
<dbReference type="InterPro" id="IPR000847">
    <property type="entry name" value="LysR_HTH_N"/>
</dbReference>
<dbReference type="InterPro" id="IPR058163">
    <property type="entry name" value="LysR-type_TF_proteobact-type"/>
</dbReference>
<dbReference type="SUPFAM" id="SSF46785">
    <property type="entry name" value="Winged helix' DNA-binding domain"/>
    <property type="match status" value="1"/>
</dbReference>
<name>A0ABU9TVD0_9GAMM</name>
<dbReference type="PANTHER" id="PTHR30537:SF68">
    <property type="entry name" value="TRANSCRIPTIONAL REGULATOR-RELATED"/>
    <property type="match status" value="1"/>
</dbReference>
<keyword evidence="2" id="KW-0805">Transcription regulation</keyword>
<dbReference type="RefSeq" id="WP_342854934.1">
    <property type="nucleotide sequence ID" value="NZ_JBBMRA010000017.1"/>
</dbReference>
<comment type="similarity">
    <text evidence="1">Belongs to the LysR transcriptional regulatory family.</text>
</comment>
<keyword evidence="4" id="KW-0804">Transcription</keyword>
<dbReference type="InterPro" id="IPR036388">
    <property type="entry name" value="WH-like_DNA-bd_sf"/>
</dbReference>
<dbReference type="InterPro" id="IPR036390">
    <property type="entry name" value="WH_DNA-bd_sf"/>
</dbReference>
<dbReference type="PROSITE" id="PS50931">
    <property type="entry name" value="HTH_LYSR"/>
    <property type="match status" value="1"/>
</dbReference>
<dbReference type="SUPFAM" id="SSF53850">
    <property type="entry name" value="Periplasmic binding protein-like II"/>
    <property type="match status" value="1"/>
</dbReference>
<evidence type="ECO:0000259" key="5">
    <source>
        <dbReference type="PROSITE" id="PS50931"/>
    </source>
</evidence>
<dbReference type="CDD" id="cd08422">
    <property type="entry name" value="PBP2_CrgA_like"/>
    <property type="match status" value="1"/>
</dbReference>
<gene>
    <name evidence="6" type="ORF">WNY58_14850</name>
</gene>
<dbReference type="EMBL" id="JBBMRA010000017">
    <property type="protein sequence ID" value="MEM5537666.1"/>
    <property type="molecule type" value="Genomic_DNA"/>
</dbReference>
<feature type="domain" description="HTH lysR-type" evidence="5">
    <location>
        <begin position="1"/>
        <end position="58"/>
    </location>
</feature>
<evidence type="ECO:0000256" key="2">
    <source>
        <dbReference type="ARBA" id="ARBA00023015"/>
    </source>
</evidence>
<evidence type="ECO:0000313" key="6">
    <source>
        <dbReference type="EMBL" id="MEM5537666.1"/>
    </source>
</evidence>
<evidence type="ECO:0000256" key="1">
    <source>
        <dbReference type="ARBA" id="ARBA00009437"/>
    </source>
</evidence>
<dbReference type="Gene3D" id="1.10.10.10">
    <property type="entry name" value="Winged helix-like DNA-binding domain superfamily/Winged helix DNA-binding domain"/>
    <property type="match status" value="1"/>
</dbReference>
<comment type="caution">
    <text evidence="6">The sequence shown here is derived from an EMBL/GenBank/DDBJ whole genome shotgun (WGS) entry which is preliminary data.</text>
</comment>
<organism evidence="6 7">
    <name type="scientific">Neptuniibacter pectenicola</name>
    <dbReference type="NCBI Taxonomy" id="1806669"/>
    <lineage>
        <taxon>Bacteria</taxon>
        <taxon>Pseudomonadati</taxon>
        <taxon>Pseudomonadota</taxon>
        <taxon>Gammaproteobacteria</taxon>
        <taxon>Oceanospirillales</taxon>
        <taxon>Oceanospirillaceae</taxon>
        <taxon>Neptuniibacter</taxon>
    </lineage>
</organism>
<dbReference type="Pfam" id="PF00126">
    <property type="entry name" value="HTH_1"/>
    <property type="match status" value="1"/>
</dbReference>
<keyword evidence="3" id="KW-0238">DNA-binding</keyword>
<accession>A0ABU9TVD0</accession>